<dbReference type="STRING" id="649349.Lbys_2659"/>
<accession>E4RQB3</accession>
<feature type="domain" description="SnoaL-like" evidence="1">
    <location>
        <begin position="12"/>
        <end position="123"/>
    </location>
</feature>
<reference key="1">
    <citation type="submission" date="2010-11" db="EMBL/GenBank/DDBJ databases">
        <title>The complete genome of Leadbetterella byssophila DSM 17132.</title>
        <authorList>
            <consortium name="US DOE Joint Genome Institute (JGI-PGF)"/>
            <person name="Lucas S."/>
            <person name="Copeland A."/>
            <person name="Lapidus A."/>
            <person name="Glavina del Rio T."/>
            <person name="Dalin E."/>
            <person name="Tice H."/>
            <person name="Bruce D."/>
            <person name="Goodwin L."/>
            <person name="Pitluck S."/>
            <person name="Kyrpides N."/>
            <person name="Mavromatis K."/>
            <person name="Ivanova N."/>
            <person name="Teshima H."/>
            <person name="Brettin T."/>
            <person name="Detter J.C."/>
            <person name="Han C."/>
            <person name="Tapia R."/>
            <person name="Land M."/>
            <person name="Hauser L."/>
            <person name="Markowitz V."/>
            <person name="Cheng J.-F."/>
            <person name="Hugenholtz P."/>
            <person name="Woyke T."/>
            <person name="Wu D."/>
            <person name="Tindall B."/>
            <person name="Pomrenke H.G."/>
            <person name="Brambilla E."/>
            <person name="Klenk H.-P."/>
            <person name="Eisen J.A."/>
        </authorList>
    </citation>
    <scope>NUCLEOTIDE SEQUENCE [LARGE SCALE GENOMIC DNA]</scope>
    <source>
        <strain>DSM 17132</strain>
    </source>
</reference>
<dbReference type="HOGENOM" id="CLU_153092_0_0_10"/>
<dbReference type="eggNOG" id="COG3631">
    <property type="taxonomic scope" value="Bacteria"/>
</dbReference>
<dbReference type="KEGG" id="lby:Lbys_2659"/>
<evidence type="ECO:0000313" key="3">
    <source>
        <dbReference type="Proteomes" id="UP000007435"/>
    </source>
</evidence>
<dbReference type="Pfam" id="PF12680">
    <property type="entry name" value="SnoaL_2"/>
    <property type="match status" value="1"/>
</dbReference>
<protein>
    <recommendedName>
        <fullName evidence="1">SnoaL-like domain-containing protein</fullName>
    </recommendedName>
</protein>
<dbReference type="SUPFAM" id="SSF54427">
    <property type="entry name" value="NTF2-like"/>
    <property type="match status" value="1"/>
</dbReference>
<name>E4RQB3_LEAB4</name>
<reference evidence="2 3" key="2">
    <citation type="journal article" date="2011" name="Stand. Genomic Sci.">
        <title>Complete genome sequence of Leadbetterella byssophila type strain (4M15).</title>
        <authorList>
            <person name="Abt B."/>
            <person name="Teshima H."/>
            <person name="Lucas S."/>
            <person name="Lapidus A."/>
            <person name="Del Rio T.G."/>
            <person name="Nolan M."/>
            <person name="Tice H."/>
            <person name="Cheng J.F."/>
            <person name="Pitluck S."/>
            <person name="Liolios K."/>
            <person name="Pagani I."/>
            <person name="Ivanova N."/>
            <person name="Mavromatis K."/>
            <person name="Pati A."/>
            <person name="Tapia R."/>
            <person name="Han C."/>
            <person name="Goodwin L."/>
            <person name="Chen A."/>
            <person name="Palaniappan K."/>
            <person name="Land M."/>
            <person name="Hauser L."/>
            <person name="Chang Y.J."/>
            <person name="Jeffries C.D."/>
            <person name="Rohde M."/>
            <person name="Goker M."/>
            <person name="Tindall B.J."/>
            <person name="Detter J.C."/>
            <person name="Woyke T."/>
            <person name="Bristow J."/>
            <person name="Eisen J.A."/>
            <person name="Markowitz V."/>
            <person name="Hugenholtz P."/>
            <person name="Klenk H.P."/>
            <person name="Kyrpides N.C."/>
        </authorList>
    </citation>
    <scope>NUCLEOTIDE SEQUENCE [LARGE SCALE GENOMIC DNA]</scope>
    <source>
        <strain evidence="3">DSM 17132 / JCM 16389 / KACC 11308 / NBRC 106382 / 4M15</strain>
    </source>
</reference>
<proteinExistence type="predicted"/>
<dbReference type="Gene3D" id="3.10.450.50">
    <property type="match status" value="1"/>
</dbReference>
<dbReference type="InterPro" id="IPR037401">
    <property type="entry name" value="SnoaL-like"/>
</dbReference>
<evidence type="ECO:0000313" key="2">
    <source>
        <dbReference type="EMBL" id="ADQ18321.1"/>
    </source>
</evidence>
<organism evidence="2 3">
    <name type="scientific">Leadbetterella byssophila (strain DSM 17132 / JCM 16389 / KACC 11308 / NBRC 106382 / 4M15)</name>
    <dbReference type="NCBI Taxonomy" id="649349"/>
    <lineage>
        <taxon>Bacteria</taxon>
        <taxon>Pseudomonadati</taxon>
        <taxon>Bacteroidota</taxon>
        <taxon>Cytophagia</taxon>
        <taxon>Cytophagales</taxon>
        <taxon>Leadbetterellaceae</taxon>
        <taxon>Leadbetterella</taxon>
    </lineage>
</organism>
<sequence>MYLLMNQSVEIVKEYYSHFNNGNWEGMQSLLCENIRHEPNQGTPRIGLDKFKEFQAHMERCYQETLTDLVFFSEPEGKRVAVEFVVNGIYKSTDEGLPEAKGQKYVLPAGAFLEVEEGKITRITTYYNLPLWESMVLN</sequence>
<evidence type="ECO:0000259" key="1">
    <source>
        <dbReference type="Pfam" id="PF12680"/>
    </source>
</evidence>
<dbReference type="AlphaFoldDB" id="E4RQB3"/>
<dbReference type="Proteomes" id="UP000007435">
    <property type="component" value="Chromosome"/>
</dbReference>
<dbReference type="EMBL" id="CP002305">
    <property type="protein sequence ID" value="ADQ18321.1"/>
    <property type="molecule type" value="Genomic_DNA"/>
</dbReference>
<gene>
    <name evidence="2" type="ordered locus">Lbys_2659</name>
</gene>
<keyword evidence="3" id="KW-1185">Reference proteome</keyword>
<dbReference type="InterPro" id="IPR032710">
    <property type="entry name" value="NTF2-like_dom_sf"/>
</dbReference>